<dbReference type="Gramene" id="Ma09_t23080.1">
    <property type="protein sequence ID" value="Ma09_p23080.1"/>
    <property type="gene ID" value="Ma09_g23080"/>
</dbReference>
<dbReference type="EnsemblPlants" id="Ma09_t23080.1">
    <property type="protein sequence ID" value="Ma09_p23080.1"/>
    <property type="gene ID" value="Ma09_g23080"/>
</dbReference>
<keyword evidence="2" id="KW-1185">Reference proteome</keyword>
<reference evidence="1" key="1">
    <citation type="submission" date="2021-05" db="UniProtKB">
        <authorList>
            <consortium name="EnsemblPlants"/>
        </authorList>
    </citation>
    <scope>IDENTIFICATION</scope>
    <source>
        <strain evidence="1">subsp. malaccensis</strain>
    </source>
</reference>
<sequence>MASCRTALRLLWGVPFLRASHKEEEILRTSSRSGSSLNREHK</sequence>
<proteinExistence type="predicted"/>
<dbReference type="InParanoid" id="A0A804KMR4"/>
<dbReference type="AlphaFoldDB" id="A0A804KMR4"/>
<organism evidence="1 2">
    <name type="scientific">Musa acuminata subsp. malaccensis</name>
    <name type="common">Wild banana</name>
    <name type="synonym">Musa malaccensis</name>
    <dbReference type="NCBI Taxonomy" id="214687"/>
    <lineage>
        <taxon>Eukaryota</taxon>
        <taxon>Viridiplantae</taxon>
        <taxon>Streptophyta</taxon>
        <taxon>Embryophyta</taxon>
        <taxon>Tracheophyta</taxon>
        <taxon>Spermatophyta</taxon>
        <taxon>Magnoliopsida</taxon>
        <taxon>Liliopsida</taxon>
        <taxon>Zingiberales</taxon>
        <taxon>Musaceae</taxon>
        <taxon>Musa</taxon>
    </lineage>
</organism>
<protein>
    <submittedName>
        <fullName evidence="1">Uncharacterized protein</fullName>
    </submittedName>
</protein>
<dbReference type="Proteomes" id="UP000012960">
    <property type="component" value="Unplaced"/>
</dbReference>
<evidence type="ECO:0000313" key="2">
    <source>
        <dbReference type="Proteomes" id="UP000012960"/>
    </source>
</evidence>
<name>A0A804KMR4_MUSAM</name>
<evidence type="ECO:0000313" key="1">
    <source>
        <dbReference type="EnsemblPlants" id="Ma09_p23080.1"/>
    </source>
</evidence>
<accession>A0A804KMR4</accession>